<accession>A0A849HL59</accession>
<evidence type="ECO:0000313" key="1">
    <source>
        <dbReference type="EMBL" id="NNM45367.1"/>
    </source>
</evidence>
<dbReference type="AlphaFoldDB" id="A0A849HL59"/>
<organism evidence="1 2">
    <name type="scientific">Knoellia koreensis</name>
    <dbReference type="NCBI Taxonomy" id="2730921"/>
    <lineage>
        <taxon>Bacteria</taxon>
        <taxon>Bacillati</taxon>
        <taxon>Actinomycetota</taxon>
        <taxon>Actinomycetes</taxon>
        <taxon>Micrococcales</taxon>
        <taxon>Intrasporangiaceae</taxon>
        <taxon>Knoellia</taxon>
    </lineage>
</organism>
<proteinExistence type="predicted"/>
<sequence>MSPAHDSAAVPAPLRAARQRANVAASADLLLHRLQAVRTLGTLTQEPQPLAVFRGRADRMR</sequence>
<dbReference type="EMBL" id="JABEPQ010000001">
    <property type="protein sequence ID" value="NNM45367.1"/>
    <property type="molecule type" value="Genomic_DNA"/>
</dbReference>
<reference evidence="1 2" key="1">
    <citation type="submission" date="2020-04" db="EMBL/GenBank/DDBJ databases">
        <title>Knoellia sp. isolate from air conditioner.</title>
        <authorList>
            <person name="Chea S."/>
            <person name="Kim D.-U."/>
        </authorList>
    </citation>
    <scope>NUCLEOTIDE SEQUENCE [LARGE SCALE GENOMIC DNA]</scope>
    <source>
        <strain evidence="1 2">DB2414S</strain>
    </source>
</reference>
<gene>
    <name evidence="1" type="ORF">HJG52_05020</name>
</gene>
<name>A0A849HL59_9MICO</name>
<dbReference type="Proteomes" id="UP000588586">
    <property type="component" value="Unassembled WGS sequence"/>
</dbReference>
<dbReference type="RefSeq" id="WP_171242398.1">
    <property type="nucleotide sequence ID" value="NZ_JABEPQ010000001.1"/>
</dbReference>
<keyword evidence="2" id="KW-1185">Reference proteome</keyword>
<comment type="caution">
    <text evidence="1">The sequence shown here is derived from an EMBL/GenBank/DDBJ whole genome shotgun (WGS) entry which is preliminary data.</text>
</comment>
<evidence type="ECO:0000313" key="2">
    <source>
        <dbReference type="Proteomes" id="UP000588586"/>
    </source>
</evidence>
<protein>
    <submittedName>
        <fullName evidence="1">Uncharacterized protein</fullName>
    </submittedName>
</protein>